<dbReference type="Proteomes" id="UP001055811">
    <property type="component" value="Linkage Group LG07"/>
</dbReference>
<sequence>MDKSWIKIKNKIDPKFMNGAIAFADMAKAYVDSEGRIHCPCNKCVNVRKHAPNVLCSHIIHHGFQQSYEKWTFHGESHCAYETNDEYVESDDESNDGVDALLNDAFHVGGETVGEDVNYNVESSDQSSKPNVDKLFADMENLYFWDAIVSPY</sequence>
<keyword evidence="2" id="KW-1185">Reference proteome</keyword>
<name>A0ACB9AGA6_CICIN</name>
<reference evidence="2" key="1">
    <citation type="journal article" date="2022" name="Mol. Ecol. Resour.">
        <title>The genomes of chicory, endive, great burdock and yacon provide insights into Asteraceae palaeo-polyploidization history and plant inulin production.</title>
        <authorList>
            <person name="Fan W."/>
            <person name="Wang S."/>
            <person name="Wang H."/>
            <person name="Wang A."/>
            <person name="Jiang F."/>
            <person name="Liu H."/>
            <person name="Zhao H."/>
            <person name="Xu D."/>
            <person name="Zhang Y."/>
        </authorList>
    </citation>
    <scope>NUCLEOTIDE SEQUENCE [LARGE SCALE GENOMIC DNA]</scope>
    <source>
        <strain evidence="2">cv. Punajuju</strain>
    </source>
</reference>
<accession>A0ACB9AGA6</accession>
<organism evidence="1 2">
    <name type="scientific">Cichorium intybus</name>
    <name type="common">Chicory</name>
    <dbReference type="NCBI Taxonomy" id="13427"/>
    <lineage>
        <taxon>Eukaryota</taxon>
        <taxon>Viridiplantae</taxon>
        <taxon>Streptophyta</taxon>
        <taxon>Embryophyta</taxon>
        <taxon>Tracheophyta</taxon>
        <taxon>Spermatophyta</taxon>
        <taxon>Magnoliopsida</taxon>
        <taxon>eudicotyledons</taxon>
        <taxon>Gunneridae</taxon>
        <taxon>Pentapetalae</taxon>
        <taxon>asterids</taxon>
        <taxon>campanulids</taxon>
        <taxon>Asterales</taxon>
        <taxon>Asteraceae</taxon>
        <taxon>Cichorioideae</taxon>
        <taxon>Cichorieae</taxon>
        <taxon>Cichoriinae</taxon>
        <taxon>Cichorium</taxon>
    </lineage>
</organism>
<gene>
    <name evidence="1" type="ORF">L2E82_38226</name>
</gene>
<dbReference type="EMBL" id="CM042015">
    <property type="protein sequence ID" value="KAI3708781.1"/>
    <property type="molecule type" value="Genomic_DNA"/>
</dbReference>
<reference evidence="1 2" key="2">
    <citation type="journal article" date="2022" name="Mol. Ecol. Resour.">
        <title>The genomes of chicory, endive, great burdock and yacon provide insights into Asteraceae paleo-polyploidization history and plant inulin production.</title>
        <authorList>
            <person name="Fan W."/>
            <person name="Wang S."/>
            <person name="Wang H."/>
            <person name="Wang A."/>
            <person name="Jiang F."/>
            <person name="Liu H."/>
            <person name="Zhao H."/>
            <person name="Xu D."/>
            <person name="Zhang Y."/>
        </authorList>
    </citation>
    <scope>NUCLEOTIDE SEQUENCE [LARGE SCALE GENOMIC DNA]</scope>
    <source>
        <strain evidence="2">cv. Punajuju</strain>
        <tissue evidence="1">Leaves</tissue>
    </source>
</reference>
<evidence type="ECO:0000313" key="1">
    <source>
        <dbReference type="EMBL" id="KAI3708781.1"/>
    </source>
</evidence>
<proteinExistence type="predicted"/>
<comment type="caution">
    <text evidence="1">The sequence shown here is derived from an EMBL/GenBank/DDBJ whole genome shotgun (WGS) entry which is preliminary data.</text>
</comment>
<evidence type="ECO:0000313" key="2">
    <source>
        <dbReference type="Proteomes" id="UP001055811"/>
    </source>
</evidence>
<protein>
    <submittedName>
        <fullName evidence="1">Uncharacterized protein</fullName>
    </submittedName>
</protein>